<sequence length="112" mass="12638">MVHSKSPNGHSVNKSNSERERKKKKKNKQEMERLAAEKAQKALIPPSEMFRGDEKYSKYDDEGVPTHDKGGEPLSKSARKKLLKMHGAQKKKYEKAMAAQTALQGNDDVSKQ</sequence>
<protein>
    <submittedName>
        <fullName evidence="2">Uncharacterized protein</fullName>
    </submittedName>
</protein>
<accession>A0A7S2U290</accession>
<feature type="region of interest" description="Disordered" evidence="1">
    <location>
        <begin position="1"/>
        <end position="78"/>
    </location>
</feature>
<feature type="compositionally biased region" description="Basic and acidic residues" evidence="1">
    <location>
        <begin position="28"/>
        <end position="40"/>
    </location>
</feature>
<gene>
    <name evidence="2" type="ORF">LSP00402_LOCUS20996</name>
</gene>
<feature type="compositionally biased region" description="Basic and acidic residues" evidence="1">
    <location>
        <begin position="50"/>
        <end position="71"/>
    </location>
</feature>
<dbReference type="AlphaFoldDB" id="A0A7S2U290"/>
<dbReference type="EMBL" id="HBHP01034107">
    <property type="protein sequence ID" value="CAD9776982.1"/>
    <property type="molecule type" value="Transcribed_RNA"/>
</dbReference>
<organism evidence="2">
    <name type="scientific">Lotharella oceanica</name>
    <dbReference type="NCBI Taxonomy" id="641309"/>
    <lineage>
        <taxon>Eukaryota</taxon>
        <taxon>Sar</taxon>
        <taxon>Rhizaria</taxon>
        <taxon>Cercozoa</taxon>
        <taxon>Chlorarachniophyceae</taxon>
        <taxon>Lotharella</taxon>
    </lineage>
</organism>
<evidence type="ECO:0000313" key="2">
    <source>
        <dbReference type="EMBL" id="CAD9776982.1"/>
    </source>
</evidence>
<evidence type="ECO:0000256" key="1">
    <source>
        <dbReference type="SAM" id="MobiDB-lite"/>
    </source>
</evidence>
<proteinExistence type="predicted"/>
<reference evidence="2" key="1">
    <citation type="submission" date="2021-01" db="EMBL/GenBank/DDBJ databases">
        <authorList>
            <person name="Corre E."/>
            <person name="Pelletier E."/>
            <person name="Niang G."/>
            <person name="Scheremetjew M."/>
            <person name="Finn R."/>
            <person name="Kale V."/>
            <person name="Holt S."/>
            <person name="Cochrane G."/>
            <person name="Meng A."/>
            <person name="Brown T."/>
            <person name="Cohen L."/>
        </authorList>
    </citation>
    <scope>NUCLEOTIDE SEQUENCE</scope>
    <source>
        <strain evidence="2">CCMP622</strain>
    </source>
</reference>
<name>A0A7S2U290_9EUKA</name>
<feature type="compositionally biased region" description="Polar residues" evidence="1">
    <location>
        <begin position="1"/>
        <end position="13"/>
    </location>
</feature>